<dbReference type="InterPro" id="IPR042100">
    <property type="entry name" value="Bug_dom1"/>
</dbReference>
<gene>
    <name evidence="3" type="ORF">GCM10009416_30950</name>
</gene>
<dbReference type="CDD" id="cd07012">
    <property type="entry name" value="PBP2_Bug_TTT"/>
    <property type="match status" value="1"/>
</dbReference>
<evidence type="ECO:0000256" key="2">
    <source>
        <dbReference type="SAM" id="SignalP"/>
    </source>
</evidence>
<name>A0ABN1FGC6_9PROT</name>
<sequence length="332" mass="35323">MHRNRRAALAIGAAALLSVPFRRAGRAAQDGGAGWSPDRPIRFVVPFPPGGATDVWARMMGDAMAAGLGQPVVIENRSGAGGMVGTEAAAKAAPDGHTLLFTISPFIQSPVVFRRWPYQPLEDFAPIGKLGTTPLPFCIRPEIPARTLAEFVAYARGKNLSFGSYAAGSTGHAYAQLLSDVEKLGMTHIAYRGEAPMLADILGGRIQCGFHSMTAAGDYIRSGRLRPLACTGRNGIPSLPEVPTFVSLGYPATFATTGFIGLFAPARVPAEAQKRLAEVFAGVMANPAFQRRLLEIDTIPGWLGPEAFRAEIAFQLKEWSDLATAMNLTVDG</sequence>
<dbReference type="InterPro" id="IPR005064">
    <property type="entry name" value="BUG"/>
</dbReference>
<keyword evidence="2" id="KW-0732">Signal</keyword>
<comment type="similarity">
    <text evidence="1">Belongs to the UPF0065 (bug) family.</text>
</comment>
<dbReference type="SUPFAM" id="SSF53850">
    <property type="entry name" value="Periplasmic binding protein-like II"/>
    <property type="match status" value="1"/>
</dbReference>
<dbReference type="EMBL" id="BAAAFZ010000047">
    <property type="protein sequence ID" value="GAA0590208.1"/>
    <property type="molecule type" value="Genomic_DNA"/>
</dbReference>
<dbReference type="PANTHER" id="PTHR42928:SF5">
    <property type="entry name" value="BLR1237 PROTEIN"/>
    <property type="match status" value="1"/>
</dbReference>
<dbReference type="PANTHER" id="PTHR42928">
    <property type="entry name" value="TRICARBOXYLATE-BINDING PROTEIN"/>
    <property type="match status" value="1"/>
</dbReference>
<keyword evidence="4" id="KW-1185">Reference proteome</keyword>
<dbReference type="PIRSF" id="PIRSF017082">
    <property type="entry name" value="YflP"/>
    <property type="match status" value="1"/>
</dbReference>
<evidence type="ECO:0000313" key="4">
    <source>
        <dbReference type="Proteomes" id="UP001501588"/>
    </source>
</evidence>
<dbReference type="Gene3D" id="3.40.190.10">
    <property type="entry name" value="Periplasmic binding protein-like II"/>
    <property type="match status" value="1"/>
</dbReference>
<dbReference type="RefSeq" id="WP_343896259.1">
    <property type="nucleotide sequence ID" value="NZ_BAAAFZ010000047.1"/>
</dbReference>
<comment type="caution">
    <text evidence="3">The sequence shown here is derived from an EMBL/GenBank/DDBJ whole genome shotgun (WGS) entry which is preliminary data.</text>
</comment>
<evidence type="ECO:0000313" key="3">
    <source>
        <dbReference type="EMBL" id="GAA0590208.1"/>
    </source>
</evidence>
<dbReference type="Proteomes" id="UP001501588">
    <property type="component" value="Unassembled WGS sequence"/>
</dbReference>
<dbReference type="Gene3D" id="3.40.190.150">
    <property type="entry name" value="Bordetella uptake gene, domain 1"/>
    <property type="match status" value="1"/>
</dbReference>
<feature type="signal peptide" evidence="2">
    <location>
        <begin position="1"/>
        <end position="24"/>
    </location>
</feature>
<reference evidence="3 4" key="1">
    <citation type="journal article" date="2019" name="Int. J. Syst. Evol. Microbiol.">
        <title>The Global Catalogue of Microorganisms (GCM) 10K type strain sequencing project: providing services to taxonomists for standard genome sequencing and annotation.</title>
        <authorList>
            <consortium name="The Broad Institute Genomics Platform"/>
            <consortium name="The Broad Institute Genome Sequencing Center for Infectious Disease"/>
            <person name="Wu L."/>
            <person name="Ma J."/>
        </authorList>
    </citation>
    <scope>NUCLEOTIDE SEQUENCE [LARGE SCALE GENOMIC DNA]</scope>
    <source>
        <strain evidence="3 4">JCM 9933</strain>
    </source>
</reference>
<dbReference type="Pfam" id="PF03401">
    <property type="entry name" value="TctC"/>
    <property type="match status" value="1"/>
</dbReference>
<feature type="chain" id="PRO_5046300859" evidence="2">
    <location>
        <begin position="25"/>
        <end position="332"/>
    </location>
</feature>
<protein>
    <submittedName>
        <fullName evidence="3">Tripartite tricarboxylate transporter substrate binding protein</fullName>
    </submittedName>
</protein>
<accession>A0ABN1FGC6</accession>
<proteinExistence type="inferred from homology"/>
<evidence type="ECO:0000256" key="1">
    <source>
        <dbReference type="ARBA" id="ARBA00006987"/>
    </source>
</evidence>
<organism evidence="3 4">
    <name type="scientific">Craurococcus roseus</name>
    <dbReference type="NCBI Taxonomy" id="77585"/>
    <lineage>
        <taxon>Bacteria</taxon>
        <taxon>Pseudomonadati</taxon>
        <taxon>Pseudomonadota</taxon>
        <taxon>Alphaproteobacteria</taxon>
        <taxon>Acetobacterales</taxon>
        <taxon>Acetobacteraceae</taxon>
        <taxon>Craurococcus</taxon>
    </lineage>
</organism>